<dbReference type="CDD" id="cd02007">
    <property type="entry name" value="TPP_DXS"/>
    <property type="match status" value="1"/>
</dbReference>
<feature type="binding site" evidence="10">
    <location>
        <begin position="139"/>
        <end position="141"/>
    </location>
    <ligand>
        <name>thiamine diphosphate</name>
        <dbReference type="ChEBI" id="CHEBI:58937"/>
    </ligand>
</feature>
<comment type="function">
    <text evidence="10">Catalyzes the acyloin condensation reaction between C atoms 2 and 3 of pyruvate and glyceraldehyde 3-phosphate to yield 1-deoxy-D-xylulose-5-phosphate (DXP).</text>
</comment>
<dbReference type="CDD" id="cd07033">
    <property type="entry name" value="TPP_PYR_DXS_TK_like"/>
    <property type="match status" value="1"/>
</dbReference>
<dbReference type="Gene3D" id="3.40.50.970">
    <property type="match status" value="2"/>
</dbReference>
<dbReference type="InterPro" id="IPR020826">
    <property type="entry name" value="Transketolase_BS"/>
</dbReference>
<evidence type="ECO:0000313" key="13">
    <source>
        <dbReference type="EMBL" id="APH53444.1"/>
    </source>
</evidence>
<keyword evidence="8 10" id="KW-0786">Thiamine pyrophosphate</keyword>
<feature type="binding site" evidence="10">
    <location>
        <position position="98"/>
    </location>
    <ligand>
        <name>thiamine diphosphate</name>
        <dbReference type="ChEBI" id="CHEBI:58937"/>
    </ligand>
</feature>
<dbReference type="InterPro" id="IPR033248">
    <property type="entry name" value="Transketolase_C"/>
</dbReference>
<dbReference type="PANTHER" id="PTHR43322">
    <property type="entry name" value="1-D-DEOXYXYLULOSE 5-PHOSPHATE SYNTHASE-RELATED"/>
    <property type="match status" value="1"/>
</dbReference>
<feature type="binding site" evidence="10">
    <location>
        <begin position="178"/>
        <end position="179"/>
    </location>
    <ligand>
        <name>thiamine diphosphate</name>
        <dbReference type="ChEBI" id="CHEBI:58937"/>
    </ligand>
</feature>
<dbReference type="Pfam" id="PF02780">
    <property type="entry name" value="Transketolase_C"/>
    <property type="match status" value="1"/>
</dbReference>
<dbReference type="GO" id="GO:0000287">
    <property type="term" value="F:magnesium ion binding"/>
    <property type="evidence" value="ECO:0007669"/>
    <property type="project" value="UniProtKB-UniRule"/>
</dbReference>
<dbReference type="GO" id="GO:0009228">
    <property type="term" value="P:thiamine biosynthetic process"/>
    <property type="evidence" value="ECO:0007669"/>
    <property type="project" value="UniProtKB-UniRule"/>
</dbReference>
<organism evidence="13 14">
    <name type="scientific">Granulibacter bethesdensis</name>
    <dbReference type="NCBI Taxonomy" id="364410"/>
    <lineage>
        <taxon>Bacteria</taxon>
        <taxon>Pseudomonadati</taxon>
        <taxon>Pseudomonadota</taxon>
        <taxon>Alphaproteobacteria</taxon>
        <taxon>Acetobacterales</taxon>
        <taxon>Acetobacteraceae</taxon>
        <taxon>Granulibacter</taxon>
    </lineage>
</organism>
<comment type="catalytic activity">
    <reaction evidence="10">
        <text>D-glyceraldehyde 3-phosphate + pyruvate + H(+) = 1-deoxy-D-xylulose 5-phosphate + CO2</text>
        <dbReference type="Rhea" id="RHEA:12605"/>
        <dbReference type="ChEBI" id="CHEBI:15361"/>
        <dbReference type="ChEBI" id="CHEBI:15378"/>
        <dbReference type="ChEBI" id="CHEBI:16526"/>
        <dbReference type="ChEBI" id="CHEBI:57792"/>
        <dbReference type="ChEBI" id="CHEBI:59776"/>
        <dbReference type="EC" id="2.2.1.7"/>
    </reaction>
</comment>
<dbReference type="InterPro" id="IPR029061">
    <property type="entry name" value="THDP-binding"/>
</dbReference>
<feature type="domain" description="Transketolase-like pyrimidine-binding" evidence="12">
    <location>
        <begin position="353"/>
        <end position="518"/>
    </location>
</feature>
<dbReference type="Pfam" id="PF02779">
    <property type="entry name" value="Transket_pyr"/>
    <property type="match status" value="1"/>
</dbReference>
<evidence type="ECO:0000256" key="1">
    <source>
        <dbReference type="ARBA" id="ARBA00004980"/>
    </source>
</evidence>
<evidence type="ECO:0000256" key="10">
    <source>
        <dbReference type="HAMAP-Rule" id="MF_00315"/>
    </source>
</evidence>
<evidence type="ECO:0000256" key="4">
    <source>
        <dbReference type="ARBA" id="ARBA00022679"/>
    </source>
</evidence>
<dbReference type="PROSITE" id="PS00801">
    <property type="entry name" value="TRANSKETOLASE_1"/>
    <property type="match status" value="1"/>
</dbReference>
<dbReference type="InterPro" id="IPR005475">
    <property type="entry name" value="Transketolase-like_Pyr-bd"/>
</dbReference>
<reference evidence="14" key="1">
    <citation type="submission" date="2016-11" db="EMBL/GenBank/DDBJ databases">
        <title>Comparative genomic and phenotypic analysis of Granulibacter bethesdensis clinical isolates from patients with chronic granulomatous disease.</title>
        <authorList>
            <person name="Zarember K.A."/>
            <person name="Porcella S.F."/>
            <person name="Chu J."/>
            <person name="Ding L."/>
            <person name="Dahlstrom E."/>
            <person name="Barbian K."/>
            <person name="Martens C."/>
            <person name="Sykora L."/>
            <person name="Kramer S."/>
            <person name="Pettinato A.M."/>
            <person name="Hong H."/>
            <person name="Wald G."/>
            <person name="Berg L.J."/>
            <person name="Rogge L.S."/>
            <person name="Greenberg D.E."/>
            <person name="Falcone E.L."/>
            <person name="Neves J.F."/>
            <person name="Simoes M.J."/>
            <person name="Casal M."/>
            <person name="Rodriguez-Lopez F.C."/>
            <person name="Zelazny A."/>
            <person name="Gallin J.I."/>
            <person name="Holland S.M."/>
        </authorList>
    </citation>
    <scope>NUCLEOTIDE SEQUENCE [LARGE SCALE GENOMIC DNA]</scope>
    <source>
        <strain evidence="14">NIH9.1</strain>
    </source>
</reference>
<evidence type="ECO:0000256" key="11">
    <source>
        <dbReference type="SAM" id="MobiDB-lite"/>
    </source>
</evidence>
<keyword evidence="7 10" id="KW-0784">Thiamine biosynthesis</keyword>
<gene>
    <name evidence="10" type="primary">dxs</name>
    <name evidence="13" type="ORF">GbCGDNIH9_0221</name>
</gene>
<evidence type="ECO:0000256" key="8">
    <source>
        <dbReference type="ARBA" id="ARBA00023052"/>
    </source>
</evidence>
<dbReference type="InterPro" id="IPR009014">
    <property type="entry name" value="Transketo_C/PFOR_II"/>
</dbReference>
<keyword evidence="5 10" id="KW-0479">Metal-binding</keyword>
<feature type="binding site" evidence="10">
    <location>
        <position position="177"/>
    </location>
    <ligand>
        <name>Mg(2+)</name>
        <dbReference type="ChEBI" id="CHEBI:18420"/>
    </ligand>
</feature>
<comment type="cofactor">
    <cofactor evidence="10">
        <name>Mg(2+)</name>
        <dbReference type="ChEBI" id="CHEBI:18420"/>
    </cofactor>
    <text evidence="10">Binds 1 Mg(2+) ion per subunit.</text>
</comment>
<feature type="binding site" evidence="10">
    <location>
        <position position="206"/>
    </location>
    <ligand>
        <name>thiamine diphosphate</name>
        <dbReference type="ChEBI" id="CHEBI:58937"/>
    </ligand>
</feature>
<dbReference type="PROSITE" id="PS00802">
    <property type="entry name" value="TRANSKETOLASE_2"/>
    <property type="match status" value="1"/>
</dbReference>
<dbReference type="NCBIfam" id="TIGR00204">
    <property type="entry name" value="dxs"/>
    <property type="match status" value="1"/>
</dbReference>
<evidence type="ECO:0000256" key="6">
    <source>
        <dbReference type="ARBA" id="ARBA00022842"/>
    </source>
</evidence>
<keyword evidence="9 10" id="KW-0414">Isoprene biosynthesis</keyword>
<feature type="binding site" evidence="10">
    <location>
        <position position="404"/>
    </location>
    <ligand>
        <name>thiamine diphosphate</name>
        <dbReference type="ChEBI" id="CHEBI:58937"/>
    </ligand>
</feature>
<comment type="cofactor">
    <cofactor evidence="10">
        <name>thiamine diphosphate</name>
        <dbReference type="ChEBI" id="CHEBI:58937"/>
    </cofactor>
    <text evidence="10">Binds 1 thiamine pyrophosphate per subunit.</text>
</comment>
<feature type="region of interest" description="Disordered" evidence="11">
    <location>
        <begin position="1"/>
        <end position="26"/>
    </location>
</feature>
<comment type="pathway">
    <text evidence="1 10">Metabolic intermediate biosynthesis; 1-deoxy-D-xylulose 5-phosphate biosynthesis; 1-deoxy-D-xylulose 5-phosphate from D-glyceraldehyde 3-phosphate and pyruvate: step 1/1.</text>
</comment>
<dbReference type="GO" id="GO:0019682">
    <property type="term" value="P:glyceraldehyde-3-phosphate metabolic process"/>
    <property type="evidence" value="ECO:0007669"/>
    <property type="project" value="UniProtKB-ARBA"/>
</dbReference>
<dbReference type="SUPFAM" id="SSF52922">
    <property type="entry name" value="TK C-terminal domain-like"/>
    <property type="match status" value="1"/>
</dbReference>
<dbReference type="GO" id="GO:0030976">
    <property type="term" value="F:thiamine pyrophosphate binding"/>
    <property type="evidence" value="ECO:0007669"/>
    <property type="project" value="UniProtKB-UniRule"/>
</dbReference>
<name>A0AAC9K8L8_9PROT</name>
<dbReference type="Proteomes" id="UP000182373">
    <property type="component" value="Chromosome"/>
</dbReference>
<evidence type="ECO:0000313" key="14">
    <source>
        <dbReference type="Proteomes" id="UP000182373"/>
    </source>
</evidence>
<evidence type="ECO:0000256" key="9">
    <source>
        <dbReference type="ARBA" id="ARBA00023229"/>
    </source>
</evidence>
<dbReference type="GO" id="GO:0016114">
    <property type="term" value="P:terpenoid biosynthetic process"/>
    <property type="evidence" value="ECO:0007669"/>
    <property type="project" value="UniProtKB-UniRule"/>
</dbReference>
<evidence type="ECO:0000256" key="5">
    <source>
        <dbReference type="ARBA" id="ARBA00022723"/>
    </source>
</evidence>
<evidence type="ECO:0000259" key="12">
    <source>
        <dbReference type="SMART" id="SM00861"/>
    </source>
</evidence>
<evidence type="ECO:0000256" key="2">
    <source>
        <dbReference type="ARBA" id="ARBA00011081"/>
    </source>
</evidence>
<protein>
    <recommendedName>
        <fullName evidence="10">1-deoxy-D-xylulose-5-phosphate synthase</fullName>
        <ecNumber evidence="10">2.2.1.7</ecNumber>
    </recommendedName>
    <alternativeName>
        <fullName evidence="10">1-deoxyxylulose-5-phosphate synthase</fullName>
        <shortName evidence="10">DXP synthase</shortName>
        <shortName evidence="10">DXPS</shortName>
    </alternativeName>
</protein>
<dbReference type="FunFam" id="3.40.50.970:FF:000005">
    <property type="entry name" value="1-deoxy-D-xylulose-5-phosphate synthase"/>
    <property type="match status" value="1"/>
</dbReference>
<accession>A0AAC9K8L8</accession>
<feature type="binding site" evidence="10">
    <location>
        <position position="316"/>
    </location>
    <ligand>
        <name>thiamine diphosphate</name>
        <dbReference type="ChEBI" id="CHEBI:58937"/>
    </ligand>
</feature>
<dbReference type="AlphaFoldDB" id="A0AAC9K8L8"/>
<dbReference type="Pfam" id="PF13292">
    <property type="entry name" value="DXP_synthase_N"/>
    <property type="match status" value="1"/>
</dbReference>
<feature type="binding site" evidence="10">
    <location>
        <position position="206"/>
    </location>
    <ligand>
        <name>Mg(2+)</name>
        <dbReference type="ChEBI" id="CHEBI:18420"/>
    </ligand>
</feature>
<dbReference type="InterPro" id="IPR005477">
    <property type="entry name" value="Dxylulose-5-P_synthase"/>
</dbReference>
<dbReference type="NCBIfam" id="NF003933">
    <property type="entry name" value="PRK05444.2-2"/>
    <property type="match status" value="1"/>
</dbReference>
<dbReference type="InterPro" id="IPR049557">
    <property type="entry name" value="Transketolase_CS"/>
</dbReference>
<keyword evidence="6 10" id="KW-0460">Magnesium</keyword>
<keyword evidence="4 10" id="KW-0808">Transferase</keyword>
<comment type="subunit">
    <text evidence="3 10">Homodimer.</text>
</comment>
<comment type="similarity">
    <text evidence="2 10">Belongs to the transketolase family. DXPS subfamily.</text>
</comment>
<evidence type="ECO:0000256" key="7">
    <source>
        <dbReference type="ARBA" id="ARBA00022977"/>
    </source>
</evidence>
<dbReference type="SMART" id="SM00861">
    <property type="entry name" value="Transket_pyr"/>
    <property type="match status" value="1"/>
</dbReference>
<dbReference type="GO" id="GO:0008661">
    <property type="term" value="F:1-deoxy-D-xylulose-5-phosphate synthase activity"/>
    <property type="evidence" value="ECO:0007669"/>
    <property type="project" value="UniProtKB-UniRule"/>
</dbReference>
<dbReference type="Gene3D" id="3.40.50.920">
    <property type="match status" value="1"/>
</dbReference>
<dbReference type="HAMAP" id="MF_00315">
    <property type="entry name" value="DXP_synth"/>
    <property type="match status" value="1"/>
</dbReference>
<dbReference type="PANTHER" id="PTHR43322:SF5">
    <property type="entry name" value="1-DEOXY-D-XYLULOSE-5-PHOSPHATE SYNTHASE, CHLOROPLASTIC"/>
    <property type="match status" value="1"/>
</dbReference>
<sequence>MSRNGRVGVSETDFMTDTTPGRRHETPTLDRVRYPSDLRNMSSEQLRAVADELRAETVDAVSVTGGHLGAALGVIELTVAIHAVFDTPSDRLIWDVGHQAYPHKILTGRRDRIRTLRMGGGLSGFTKRSESEYDPFGAGHSSTSISAGLGMAVARDLRRAAGEVGAGPEHVIAVIGDGAMSAGMVYEAMNNAGSLKSRLVVILNDNDMSIAPPVGAMSAYLSRLLSSRSFLNLRDLAGKMARHFPRGIERTARRAEEYARGILTGGTLFEELGFYYVGPIDGHNLDHLLPVLRNVRDAEETGPILVHAITRKGHGYAPAEASADKYHAVSRFNVVTGEQIKPAPVPGAKPAPPTYTKVFAEALIAAAEDNPRVVAINAAMPSGTGLDAFEKRFPDRCFDVGIAEQHAVTFAAGLAVEGMVPFCALYSTFLQRGYDQLVHDVAIQNLPVRFAIDRAGLVGADGATHAGSFDMAYLGCLPGMMIMSPSDEAELVHAVATVAAYDAGPSAVRYPRGEGVGVALPRDGKGRLRGDILPIGQGRIVRDGRSGIAILSIGTRLQDALLAADDLATHGLTVTVADGRFVKPLDTALVERLARENDVLVVVEEGSIGGYASHVMQHLAQSGLLDGRDGHALKIRSMILPDRYIDHDTQPNQIRQAGLDHQAIRDTVLKLADVNVTAPQPA</sequence>
<evidence type="ECO:0000256" key="3">
    <source>
        <dbReference type="ARBA" id="ARBA00011738"/>
    </source>
</evidence>
<dbReference type="SUPFAM" id="SSF52518">
    <property type="entry name" value="Thiamin diphosphate-binding fold (THDP-binding)"/>
    <property type="match status" value="2"/>
</dbReference>
<dbReference type="EC" id="2.2.1.7" evidence="10"/>
<proteinExistence type="inferred from homology"/>
<dbReference type="EMBL" id="CP018191">
    <property type="protein sequence ID" value="APH53444.1"/>
    <property type="molecule type" value="Genomic_DNA"/>
</dbReference>